<dbReference type="PANTHER" id="PTHR37534">
    <property type="entry name" value="TRANSCRIPTIONAL ACTIVATOR PROTEIN UGA3"/>
    <property type="match status" value="1"/>
</dbReference>
<feature type="compositionally biased region" description="Basic residues" evidence="3">
    <location>
        <begin position="34"/>
        <end position="43"/>
    </location>
</feature>
<dbReference type="GO" id="GO:0008270">
    <property type="term" value="F:zinc ion binding"/>
    <property type="evidence" value="ECO:0007669"/>
    <property type="project" value="InterPro"/>
</dbReference>
<evidence type="ECO:0000256" key="1">
    <source>
        <dbReference type="ARBA" id="ARBA00004123"/>
    </source>
</evidence>
<feature type="compositionally biased region" description="Polar residues" evidence="3">
    <location>
        <begin position="1"/>
        <end position="25"/>
    </location>
</feature>
<dbReference type="Gene3D" id="4.10.240.10">
    <property type="entry name" value="Zn(2)-C6 fungal-type DNA-binding domain"/>
    <property type="match status" value="1"/>
</dbReference>
<reference evidence="6" key="1">
    <citation type="journal article" date="2015" name="Genome Announc.">
        <title>Draft whole-genome sequence of the biocontrol agent Trichoderma harzianum T6776.</title>
        <authorList>
            <person name="Baroncelli R."/>
            <person name="Piaggeschi G."/>
            <person name="Fiorini L."/>
            <person name="Bertolini E."/>
            <person name="Zapparata A."/>
            <person name="Pe M.E."/>
            <person name="Sarrocco S."/>
            <person name="Vannacci G."/>
        </authorList>
    </citation>
    <scope>NUCLEOTIDE SEQUENCE [LARGE SCALE GENOMIC DNA]</scope>
    <source>
        <strain evidence="6">T6776</strain>
    </source>
</reference>
<dbReference type="InterPro" id="IPR036864">
    <property type="entry name" value="Zn2-C6_fun-type_DNA-bd_sf"/>
</dbReference>
<dbReference type="GO" id="GO:0000981">
    <property type="term" value="F:DNA-binding transcription factor activity, RNA polymerase II-specific"/>
    <property type="evidence" value="ECO:0007669"/>
    <property type="project" value="InterPro"/>
</dbReference>
<comment type="caution">
    <text evidence="5">The sequence shown here is derived from an EMBL/GenBank/DDBJ whole genome shotgun (WGS) entry which is preliminary data.</text>
</comment>
<dbReference type="EMBL" id="JOKZ01000083">
    <property type="protein sequence ID" value="KKP04247.1"/>
    <property type="molecule type" value="Genomic_DNA"/>
</dbReference>
<protein>
    <recommendedName>
        <fullName evidence="4">Zn(2)-C6 fungal-type domain-containing protein</fullName>
    </recommendedName>
</protein>
<feature type="domain" description="Zn(2)-C6 fungal-type" evidence="4">
    <location>
        <begin position="45"/>
        <end position="73"/>
    </location>
</feature>
<feature type="region of interest" description="Disordered" evidence="3">
    <location>
        <begin position="1"/>
        <end position="43"/>
    </location>
</feature>
<dbReference type="GO" id="GO:0045944">
    <property type="term" value="P:positive regulation of transcription by RNA polymerase II"/>
    <property type="evidence" value="ECO:0007669"/>
    <property type="project" value="TreeGrafter"/>
</dbReference>
<dbReference type="PROSITE" id="PS00463">
    <property type="entry name" value="ZN2_CY6_FUNGAL_1"/>
    <property type="match status" value="1"/>
</dbReference>
<evidence type="ECO:0000313" key="6">
    <source>
        <dbReference type="Proteomes" id="UP000034112"/>
    </source>
</evidence>
<dbReference type="Pfam" id="PF11951">
    <property type="entry name" value="Fungal_trans_2"/>
    <property type="match status" value="1"/>
</dbReference>
<gene>
    <name evidence="5" type="ORF">THAR02_03656</name>
</gene>
<dbReference type="OrthoDB" id="5391043at2759"/>
<evidence type="ECO:0000256" key="2">
    <source>
        <dbReference type="ARBA" id="ARBA00023242"/>
    </source>
</evidence>
<dbReference type="AlphaFoldDB" id="A0A0F9ZW06"/>
<dbReference type="GO" id="GO:0000976">
    <property type="term" value="F:transcription cis-regulatory region binding"/>
    <property type="evidence" value="ECO:0007669"/>
    <property type="project" value="TreeGrafter"/>
</dbReference>
<comment type="subcellular location">
    <subcellularLocation>
        <location evidence="1">Nucleus</location>
    </subcellularLocation>
</comment>
<dbReference type="SUPFAM" id="SSF57701">
    <property type="entry name" value="Zn2/Cys6 DNA-binding domain"/>
    <property type="match status" value="1"/>
</dbReference>
<evidence type="ECO:0000259" key="4">
    <source>
        <dbReference type="PROSITE" id="PS50048"/>
    </source>
</evidence>
<evidence type="ECO:0000256" key="3">
    <source>
        <dbReference type="SAM" id="MobiDB-lite"/>
    </source>
</evidence>
<proteinExistence type="predicted"/>
<keyword evidence="2" id="KW-0539">Nucleus</keyword>
<accession>A0A0F9ZW06</accession>
<sequence length="923" mass="102818">MEEQSVTTAKATLTEPQGSSSQQNDGGKDDANRKKTSTRKRTKTGCLTCRRRRIKCDEGRPICHNCIKSRRDCEGYSQRVIFKEPLGSFSSPFNQAIFSGPSNIVDESLSAHRQSSRGLFPAIAPRPPNFDQHQHGLPFQPTSAPYPQQFHRGPVLQDPAAYSMGSGQFLQSTYNPQFPNPLLAAEAIGGPGYFTRPPPEAQFFSLQDGSSTGNMLDNFGNLGGNHPLNVQTGTTIAQPLNNHWEFDMLDDEASLPDSDDDLPDVRGNLPPIKNLVPERWTVSPVDISVFSAFAQSDDVQAHMETPYSSEFWASGLNTIFMHFINVTGPGISIFEGDISSALDRSRMKATAGSGKSLWSYAIPSLALQHLGLFHAMLALASLQLAKLRDSPPTAALRHYHRAIRRIAKSVKSPSKRTQPATLAATLLLSYFEVWSSDHTKWCNHLFGARILFREMSLGEMTRTCFPAKRMRQRQDARGYQLGHIGSYIYGPHCHPASSQSVQQSLDYDFLNVITGLTLSPEAYGDVEGQLPDVKYSSVTDKEIEKYDIICDLFWWYCKMDVYQSILGGTKLFMEYDNWTQIPPRAPFSTYSSAYGTYDHLVLLLGRLSDFVSKDLSRKQKAIEAKGENAGTGSPPMFPGMFPTFGKVQAPMGFSPPRDGTPHSDSQDELDPEATYEAALQEWNAIYNSFEVFKSRLGPEFQPLGDEPDGPRRTKTPFGDPIYFRTYSIAGIWMNYYMGFIHLYRSHPSMPPVAMRAAGLMAKKTAGFALKIGQIASGLAADCSEYAVINTYLGAALIESSFCVFVAGVQYNETRQREWVIQRMHDIARLTGWQSAMQIACGCESAWIKSSTMGGPEYTRPTIINNVPSTIWKNPRRIDKKIDESESGEERRLVLAKAERTHYAIGILAIETELARLELRDDLN</sequence>
<dbReference type="GO" id="GO:0005634">
    <property type="term" value="C:nucleus"/>
    <property type="evidence" value="ECO:0007669"/>
    <property type="project" value="UniProtKB-SubCell"/>
</dbReference>
<dbReference type="SMART" id="SM00066">
    <property type="entry name" value="GAL4"/>
    <property type="match status" value="1"/>
</dbReference>
<dbReference type="PROSITE" id="PS50048">
    <property type="entry name" value="ZN2_CY6_FUNGAL_2"/>
    <property type="match status" value="1"/>
</dbReference>
<evidence type="ECO:0000313" key="5">
    <source>
        <dbReference type="EMBL" id="KKP04247.1"/>
    </source>
</evidence>
<dbReference type="InterPro" id="IPR001138">
    <property type="entry name" value="Zn2Cys6_DnaBD"/>
</dbReference>
<dbReference type="PANTHER" id="PTHR37534:SF23">
    <property type="entry name" value="ZN(II)2CYS6 TRANSCRIPTION FACTOR (EUROFUNG)"/>
    <property type="match status" value="1"/>
</dbReference>
<dbReference type="InterPro" id="IPR021858">
    <property type="entry name" value="Fun_TF"/>
</dbReference>
<dbReference type="OMA" id="IAGIWMN"/>
<name>A0A0F9ZW06_TRIHA</name>
<dbReference type="CDD" id="cd00067">
    <property type="entry name" value="GAL4"/>
    <property type="match status" value="1"/>
</dbReference>
<dbReference type="Pfam" id="PF00172">
    <property type="entry name" value="Zn_clus"/>
    <property type="match status" value="1"/>
</dbReference>
<dbReference type="Proteomes" id="UP000034112">
    <property type="component" value="Unassembled WGS sequence"/>
</dbReference>
<organism evidence="5 6">
    <name type="scientific">Trichoderma harzianum</name>
    <name type="common">Hypocrea lixii</name>
    <dbReference type="NCBI Taxonomy" id="5544"/>
    <lineage>
        <taxon>Eukaryota</taxon>
        <taxon>Fungi</taxon>
        <taxon>Dikarya</taxon>
        <taxon>Ascomycota</taxon>
        <taxon>Pezizomycotina</taxon>
        <taxon>Sordariomycetes</taxon>
        <taxon>Hypocreomycetidae</taxon>
        <taxon>Hypocreales</taxon>
        <taxon>Hypocreaceae</taxon>
        <taxon>Trichoderma</taxon>
    </lineage>
</organism>